<name>A0A411A6I7_BACVE</name>
<proteinExistence type="predicted"/>
<dbReference type="AlphaFoldDB" id="A0A411A6I7"/>
<dbReference type="Gene3D" id="3.40.630.100">
    <property type="entry name" value="Poly-gamma-glutamate hydrolase, zinc-binding motif"/>
    <property type="match status" value="1"/>
</dbReference>
<gene>
    <name evidence="1" type="ORF">BACVE_003974</name>
</gene>
<dbReference type="Proteomes" id="UP000587477">
    <property type="component" value="Chromosome"/>
</dbReference>
<evidence type="ECO:0000313" key="1">
    <source>
        <dbReference type="EMBL" id="QOY28932.1"/>
    </source>
</evidence>
<dbReference type="EMBL" id="CP063687">
    <property type="protein sequence ID" value="QOY28932.1"/>
    <property type="molecule type" value="Genomic_DNA"/>
</dbReference>
<sequence length="274" mass="30421">MAKRVRRVDHKAAGKEAEQKKPSKVTLFCRSLQRLKHLYCNINIQMPSITKKGILVLILPFLLLPFFRANAASDIYGSFEELKLNENPSDFSISTREHNPSVLILAIHGGGIEPGSSELAREIAENRSLYLFEGLKSAGNAALHLTSSHFDEPKAVQMVKEHSNVISLHGYGSDDKKIKIGGTDRERAELLTDVLKRHGYPAVLLGINDKYAGVSPNNLANQSSSGLSIQIEMSTGFRKSLFDTFTLKSRASTQNGTFYQFTKTISDFISDNYE</sequence>
<dbReference type="RefSeq" id="WP_017417872.1">
    <property type="nucleotide sequence ID" value="NZ_BDDG01000002.1"/>
</dbReference>
<dbReference type="Pfam" id="PF05908">
    <property type="entry name" value="Gamma_PGA_hydro"/>
    <property type="match status" value="1"/>
</dbReference>
<dbReference type="InterPro" id="IPR008585">
    <property type="entry name" value="Gamma_PGA_hydro"/>
</dbReference>
<protein>
    <submittedName>
        <fullName evidence="1">Uncharacterized protein</fullName>
    </submittedName>
</protein>
<accession>A0A411A6I7</accession>
<dbReference type="InterPro" id="IPR038128">
    <property type="entry name" value="Gamma_PGA_hydro_sf"/>
</dbReference>
<reference evidence="2" key="1">
    <citation type="submission" date="2020-10" db="EMBL/GenBank/DDBJ databases">
        <title>Complete genome sequence of Bacillus velezensis NST6.</title>
        <authorList>
            <person name="Choi J."/>
        </authorList>
    </citation>
    <scope>NUCLEOTIDE SEQUENCE [LARGE SCALE GENOMIC DNA]</scope>
    <source>
        <strain evidence="2">NST6</strain>
    </source>
</reference>
<organism evidence="1 2">
    <name type="scientific">Bacillus velezensis</name>
    <dbReference type="NCBI Taxonomy" id="492670"/>
    <lineage>
        <taxon>Bacteria</taxon>
        <taxon>Bacillati</taxon>
        <taxon>Bacillota</taxon>
        <taxon>Bacilli</taxon>
        <taxon>Bacillales</taxon>
        <taxon>Bacillaceae</taxon>
        <taxon>Bacillus</taxon>
        <taxon>Bacillus amyloliquefaciens group</taxon>
    </lineage>
</organism>
<evidence type="ECO:0000313" key="2">
    <source>
        <dbReference type="Proteomes" id="UP000587477"/>
    </source>
</evidence>